<dbReference type="InterPro" id="IPR040256">
    <property type="entry name" value="At4g02000-like"/>
</dbReference>
<evidence type="ECO:0000256" key="1">
    <source>
        <dbReference type="PROSITE-ProRule" id="PRU00047"/>
    </source>
</evidence>
<dbReference type="PANTHER" id="PTHR31286:SF180">
    <property type="entry name" value="OS10G0362600 PROTEIN"/>
    <property type="match status" value="1"/>
</dbReference>
<dbReference type="InterPro" id="IPR001878">
    <property type="entry name" value="Znf_CCHC"/>
</dbReference>
<keyword evidence="1" id="KW-0479">Metal-binding</keyword>
<dbReference type="GO" id="GO:0008270">
    <property type="term" value="F:zinc ion binding"/>
    <property type="evidence" value="ECO:0007669"/>
    <property type="project" value="UniProtKB-KW"/>
</dbReference>
<dbReference type="GO" id="GO:0003676">
    <property type="term" value="F:nucleic acid binding"/>
    <property type="evidence" value="ECO:0007669"/>
    <property type="project" value="InterPro"/>
</dbReference>
<sequence length="261" mass="29151">MASGGDPPSSSFLRKTWADVAATALKGSAMSPLVDGPVLRKLKAGTSEFIRLDREAVSRASLHFQTSLYGKFFGKAPPFEQIKEILSSKWSDLGAVQVSDLPNGYLLIRCENQDTMHRLMFEGPWVLNGIVLQLAPYQPFFEPAFTKLSTAAIWIQLHNLPIKLWDGESLETVSGLFGRLLKIDDFTLSLSRSKYARICVEIDLAKPLKQGFWIGDDEHRVFVVVLYERLPTFCYKCGIVGHGSNNCSRRSSRNLEPPSQP</sequence>
<keyword evidence="3" id="KW-1185">Reference proteome</keyword>
<dbReference type="GeneID" id="120281048"/>
<evidence type="ECO:0000313" key="3">
    <source>
        <dbReference type="Proteomes" id="UP001515500"/>
    </source>
</evidence>
<organism evidence="3 4">
    <name type="scientific">Dioscorea cayennensis subsp. rotundata</name>
    <name type="common">White Guinea yam</name>
    <name type="synonym">Dioscorea rotundata</name>
    <dbReference type="NCBI Taxonomy" id="55577"/>
    <lineage>
        <taxon>Eukaryota</taxon>
        <taxon>Viridiplantae</taxon>
        <taxon>Streptophyta</taxon>
        <taxon>Embryophyta</taxon>
        <taxon>Tracheophyta</taxon>
        <taxon>Spermatophyta</taxon>
        <taxon>Magnoliopsida</taxon>
        <taxon>Liliopsida</taxon>
        <taxon>Dioscoreales</taxon>
        <taxon>Dioscoreaceae</taxon>
        <taxon>Dioscorea</taxon>
    </lineage>
</organism>
<protein>
    <submittedName>
        <fullName evidence="4">Uncharacterized protein LOC120281048</fullName>
    </submittedName>
</protein>
<dbReference type="Pfam" id="PF14392">
    <property type="entry name" value="zf-CCHC_4"/>
    <property type="match status" value="1"/>
</dbReference>
<evidence type="ECO:0000313" key="4">
    <source>
        <dbReference type="RefSeq" id="XP_039143924.1"/>
    </source>
</evidence>
<dbReference type="RefSeq" id="XP_039143924.1">
    <property type="nucleotide sequence ID" value="XM_039287990.1"/>
</dbReference>
<proteinExistence type="predicted"/>
<gene>
    <name evidence="4" type="primary">LOC120281048</name>
</gene>
<dbReference type="Proteomes" id="UP001515500">
    <property type="component" value="Chromosome 17"/>
</dbReference>
<feature type="domain" description="CCHC-type" evidence="2">
    <location>
        <begin position="234"/>
        <end position="247"/>
    </location>
</feature>
<dbReference type="PROSITE" id="PS50158">
    <property type="entry name" value="ZF_CCHC"/>
    <property type="match status" value="1"/>
</dbReference>
<dbReference type="Pfam" id="PF14111">
    <property type="entry name" value="DUF4283"/>
    <property type="match status" value="1"/>
</dbReference>
<accession>A0AB40D0Y3</accession>
<evidence type="ECO:0000259" key="2">
    <source>
        <dbReference type="PROSITE" id="PS50158"/>
    </source>
</evidence>
<name>A0AB40D0Y3_DIOCR</name>
<dbReference type="PANTHER" id="PTHR31286">
    <property type="entry name" value="GLYCINE-RICH CELL WALL STRUCTURAL PROTEIN 1.8-LIKE"/>
    <property type="match status" value="1"/>
</dbReference>
<keyword evidence="1" id="KW-0863">Zinc-finger</keyword>
<dbReference type="InterPro" id="IPR025836">
    <property type="entry name" value="Zn_knuckle_CX2CX4HX4C"/>
</dbReference>
<reference evidence="4" key="1">
    <citation type="submission" date="2025-08" db="UniProtKB">
        <authorList>
            <consortium name="RefSeq"/>
        </authorList>
    </citation>
    <scope>IDENTIFICATION</scope>
</reference>
<keyword evidence="1" id="KW-0862">Zinc</keyword>
<dbReference type="AlphaFoldDB" id="A0AB40D0Y3"/>
<dbReference type="InterPro" id="IPR025558">
    <property type="entry name" value="DUF4283"/>
</dbReference>